<dbReference type="GO" id="GO:0004519">
    <property type="term" value="F:endonuclease activity"/>
    <property type="evidence" value="ECO:0007669"/>
    <property type="project" value="UniProtKB-KW"/>
</dbReference>
<dbReference type="SUPFAM" id="SSF116734">
    <property type="entry name" value="DNA methylase specificity domain"/>
    <property type="match status" value="1"/>
</dbReference>
<comment type="caution">
    <text evidence="1">The sequence shown here is derived from an EMBL/GenBank/DDBJ whole genome shotgun (WGS) entry which is preliminary data.</text>
</comment>
<gene>
    <name evidence="1" type="ORF">E7203_06590</name>
</gene>
<keyword evidence="1" id="KW-0540">Nuclease</keyword>
<sequence length="48" mass="5603">MELRLPSIEKQEKFADFVALTDKSKLAIQQSVEKLQMLKAKLMPEYFS</sequence>
<proteinExistence type="predicted"/>
<dbReference type="EMBL" id="SVCA01000004">
    <property type="protein sequence ID" value="MBE6085120.1"/>
    <property type="molecule type" value="Genomic_DNA"/>
</dbReference>
<keyword evidence="1" id="KW-0255">Endonuclease</keyword>
<keyword evidence="1" id="KW-0378">Hydrolase</keyword>
<evidence type="ECO:0000313" key="1">
    <source>
        <dbReference type="EMBL" id="MBE6085120.1"/>
    </source>
</evidence>
<organism evidence="1 2">
    <name type="scientific">Selenomonas ruminantium</name>
    <dbReference type="NCBI Taxonomy" id="971"/>
    <lineage>
        <taxon>Bacteria</taxon>
        <taxon>Bacillati</taxon>
        <taxon>Bacillota</taxon>
        <taxon>Negativicutes</taxon>
        <taxon>Selenomonadales</taxon>
        <taxon>Selenomonadaceae</taxon>
        <taxon>Selenomonas</taxon>
    </lineage>
</organism>
<protein>
    <submittedName>
        <fullName evidence="1">Type I restriction endonuclease subunit S</fullName>
    </submittedName>
</protein>
<dbReference type="AlphaFoldDB" id="A0A927WMQ5"/>
<accession>A0A927WMQ5</accession>
<name>A0A927WMQ5_SELRU</name>
<dbReference type="Proteomes" id="UP000772151">
    <property type="component" value="Unassembled WGS sequence"/>
</dbReference>
<evidence type="ECO:0000313" key="2">
    <source>
        <dbReference type="Proteomes" id="UP000772151"/>
    </source>
</evidence>
<reference evidence="1" key="1">
    <citation type="submission" date="2019-04" db="EMBL/GenBank/DDBJ databases">
        <title>Evolution of Biomass-Degrading Anaerobic Consortia Revealed by Metagenomics.</title>
        <authorList>
            <person name="Peng X."/>
        </authorList>
    </citation>
    <scope>NUCLEOTIDE SEQUENCE</scope>
    <source>
        <strain evidence="1">SIG242</strain>
    </source>
</reference>